<dbReference type="InterPro" id="IPR011162">
    <property type="entry name" value="MHC_I/II-like_Ag-recog"/>
</dbReference>
<dbReference type="PANTHER" id="PTHR16675">
    <property type="entry name" value="MHC CLASS I-RELATED"/>
    <property type="match status" value="1"/>
</dbReference>
<dbReference type="AlphaFoldDB" id="M4R434"/>
<feature type="region of interest" description="Disordered" evidence="3">
    <location>
        <begin position="323"/>
        <end position="348"/>
    </location>
</feature>
<dbReference type="InterPro" id="IPR036179">
    <property type="entry name" value="Ig-like_dom_sf"/>
</dbReference>
<dbReference type="InterPro" id="IPR007110">
    <property type="entry name" value="Ig-like_dom"/>
</dbReference>
<feature type="signal peptide" evidence="5">
    <location>
        <begin position="1"/>
        <end position="21"/>
    </location>
</feature>
<dbReference type="Pfam" id="PF00129">
    <property type="entry name" value="MHC_I"/>
    <property type="match status" value="1"/>
</dbReference>
<evidence type="ECO:0000256" key="4">
    <source>
        <dbReference type="SAM" id="Phobius"/>
    </source>
</evidence>
<evidence type="ECO:0000259" key="6">
    <source>
        <dbReference type="PROSITE" id="PS50835"/>
    </source>
</evidence>
<proteinExistence type="evidence at transcript level"/>
<feature type="domain" description="Ig-like" evidence="6">
    <location>
        <begin position="203"/>
        <end position="287"/>
    </location>
</feature>
<dbReference type="SUPFAM" id="SSF48726">
    <property type="entry name" value="Immunoglobulin"/>
    <property type="match status" value="1"/>
</dbReference>
<dbReference type="InterPro" id="IPR003597">
    <property type="entry name" value="Ig_C1-set"/>
</dbReference>
<accession>M4R434</accession>
<feature type="chain" id="PRO_5004056659" evidence="5">
    <location>
        <begin position="22"/>
        <end position="348"/>
    </location>
</feature>
<dbReference type="PROSITE" id="PS50835">
    <property type="entry name" value="IG_LIKE"/>
    <property type="match status" value="1"/>
</dbReference>
<dbReference type="Gene3D" id="3.30.500.10">
    <property type="entry name" value="MHC class I-like antigen recognition-like"/>
    <property type="match status" value="1"/>
</dbReference>
<organism evidence="7">
    <name type="scientific">Rostroraja eglanteria</name>
    <name type="common">Clearnose skate</name>
    <name type="synonym">Raja eglanteria</name>
    <dbReference type="NCBI Taxonomy" id="3360502"/>
    <lineage>
        <taxon>Eukaryota</taxon>
        <taxon>Metazoa</taxon>
        <taxon>Chordata</taxon>
        <taxon>Craniata</taxon>
        <taxon>Vertebrata</taxon>
        <taxon>Chondrichthyes</taxon>
        <taxon>Elasmobranchii</taxon>
        <taxon>Batoidea</taxon>
        <taxon>Rajiformes</taxon>
        <taxon>Rajidae</taxon>
        <taxon>Rostroraja</taxon>
    </lineage>
</organism>
<dbReference type="FunFam" id="3.30.500.10:FF:000001">
    <property type="entry name" value="H-2 class I histocompatibility antigen, alpha chain"/>
    <property type="match status" value="1"/>
</dbReference>
<reference evidence="7" key="1">
    <citation type="submission" date="2012-12" db="EMBL/GenBank/DDBJ databases">
        <title>Skate MHC genes.</title>
        <authorList>
            <person name="Bartl S."/>
        </authorList>
    </citation>
    <scope>NUCLEOTIDE SEQUENCE</scope>
    <source>
        <strain evidence="7">Skate-10</strain>
        <tissue evidence="7">Spleen</tissue>
    </source>
</reference>
<dbReference type="PANTHER" id="PTHR16675:SF193">
    <property type="entry name" value="LOC571647 PROTEIN-RELATED"/>
    <property type="match status" value="1"/>
</dbReference>
<evidence type="ECO:0000256" key="2">
    <source>
        <dbReference type="RuleBase" id="RU004439"/>
    </source>
</evidence>
<dbReference type="EMBL" id="KC335152">
    <property type="protein sequence ID" value="AGH32767.1"/>
    <property type="molecule type" value="mRNA"/>
</dbReference>
<dbReference type="InterPro" id="IPR037055">
    <property type="entry name" value="MHC_I-like_Ag-recog_sf"/>
</dbReference>
<dbReference type="InterPro" id="IPR001039">
    <property type="entry name" value="MHC_I_a_a1/a2"/>
</dbReference>
<keyword evidence="1" id="KW-0325">Glycoprotein</keyword>
<keyword evidence="4" id="KW-0812">Transmembrane</keyword>
<dbReference type="GO" id="GO:0006955">
    <property type="term" value="P:immune response"/>
    <property type="evidence" value="ECO:0007669"/>
    <property type="project" value="TreeGrafter"/>
</dbReference>
<dbReference type="PRINTS" id="PR01638">
    <property type="entry name" value="MHCCLASSI"/>
</dbReference>
<evidence type="ECO:0000256" key="3">
    <source>
        <dbReference type="SAM" id="MobiDB-lite"/>
    </source>
</evidence>
<dbReference type="InterPro" id="IPR011161">
    <property type="entry name" value="MHC_I-like_Ag-recog"/>
</dbReference>
<comment type="similarity">
    <text evidence="2">Belongs to the MHC class I family.</text>
</comment>
<dbReference type="SUPFAM" id="SSF54452">
    <property type="entry name" value="MHC antigen-recognition domain"/>
    <property type="match status" value="1"/>
</dbReference>
<keyword evidence="4" id="KW-0472">Membrane</keyword>
<evidence type="ECO:0000313" key="7">
    <source>
        <dbReference type="EMBL" id="AGH32767.1"/>
    </source>
</evidence>
<dbReference type="Gene3D" id="2.60.40.10">
    <property type="entry name" value="Immunoglobulins"/>
    <property type="match status" value="1"/>
</dbReference>
<keyword evidence="4" id="KW-1133">Transmembrane helix</keyword>
<feature type="transmembrane region" description="Helical" evidence="4">
    <location>
        <begin position="296"/>
        <end position="317"/>
    </location>
</feature>
<dbReference type="SMART" id="SM00407">
    <property type="entry name" value="IGc1"/>
    <property type="match status" value="1"/>
</dbReference>
<dbReference type="InterPro" id="IPR013783">
    <property type="entry name" value="Ig-like_fold"/>
</dbReference>
<name>M4R434_ROSEG</name>
<dbReference type="Pfam" id="PF07654">
    <property type="entry name" value="C1-set"/>
    <property type="match status" value="1"/>
</dbReference>
<dbReference type="InterPro" id="IPR050208">
    <property type="entry name" value="MHC_class-I_related"/>
</dbReference>
<evidence type="ECO:0000256" key="5">
    <source>
        <dbReference type="SAM" id="SignalP"/>
    </source>
</evidence>
<dbReference type="GO" id="GO:0005615">
    <property type="term" value="C:extracellular space"/>
    <property type="evidence" value="ECO:0007669"/>
    <property type="project" value="TreeGrafter"/>
</dbReference>
<evidence type="ECO:0000256" key="1">
    <source>
        <dbReference type="ARBA" id="ARBA00023180"/>
    </source>
</evidence>
<dbReference type="GO" id="GO:0009897">
    <property type="term" value="C:external side of plasma membrane"/>
    <property type="evidence" value="ECO:0007669"/>
    <property type="project" value="TreeGrafter"/>
</dbReference>
<sequence>MLLPLLLPLLLVPALLAGAQAAGSHSLRYFYTAVTPGSGVPEFTAVGYVDEEQIVYYDSDRGKLEPRQRWMEESQDADYWERETRKLRDWEQGFQINIQTLEQRTNQSGGIHTIQRMFGCELRSDGSSAGFSQYGWDGEDLISFDKEHMVYVTPVTWGLLTKHKWEQDTGIAHQNKAYLEGTCTEWLQKYVQAGQSQLTPLEPEVSIFLSADGRRVSCFTTGFYPRSIEVNLVRDGLVLDESRSHGTLPNHDGTFQQRRWADVEPGDTTPLSCRVEHPGLSEPLEVFLVRKSGSTVMIIVLVVLAALALAAVVGGVYHWKTRPAGKSGYNPTKTSERRKKSSNSSAPA</sequence>
<protein>
    <submittedName>
        <fullName evidence="7">MHC class I antigen</fullName>
    </submittedName>
</protein>
<keyword evidence="5" id="KW-0732">Signal</keyword>